<evidence type="ECO:0000313" key="2">
    <source>
        <dbReference type="Proteomes" id="UP000800038"/>
    </source>
</evidence>
<organism evidence="1 2">
    <name type="scientific">Clathrospora elynae</name>
    <dbReference type="NCBI Taxonomy" id="706981"/>
    <lineage>
        <taxon>Eukaryota</taxon>
        <taxon>Fungi</taxon>
        <taxon>Dikarya</taxon>
        <taxon>Ascomycota</taxon>
        <taxon>Pezizomycotina</taxon>
        <taxon>Dothideomycetes</taxon>
        <taxon>Pleosporomycetidae</taxon>
        <taxon>Pleosporales</taxon>
        <taxon>Diademaceae</taxon>
        <taxon>Clathrospora</taxon>
    </lineage>
</organism>
<dbReference type="SUPFAM" id="SSF56112">
    <property type="entry name" value="Protein kinase-like (PK-like)"/>
    <property type="match status" value="1"/>
</dbReference>
<keyword evidence="1" id="KW-0418">Kinase</keyword>
<protein>
    <submittedName>
        <fullName evidence="1">Kinase-like protein</fullName>
    </submittedName>
</protein>
<name>A0A6A5SZ49_9PLEO</name>
<proteinExistence type="predicted"/>
<dbReference type="Proteomes" id="UP000800038">
    <property type="component" value="Unassembled WGS sequence"/>
</dbReference>
<dbReference type="OrthoDB" id="10252171at2759"/>
<dbReference type="InterPro" id="IPR011009">
    <property type="entry name" value="Kinase-like_dom_sf"/>
</dbReference>
<keyword evidence="1" id="KW-0808">Transferase</keyword>
<keyword evidence="2" id="KW-1185">Reference proteome</keyword>
<reference evidence="1" key="1">
    <citation type="journal article" date="2020" name="Stud. Mycol.">
        <title>101 Dothideomycetes genomes: a test case for predicting lifestyles and emergence of pathogens.</title>
        <authorList>
            <person name="Haridas S."/>
            <person name="Albert R."/>
            <person name="Binder M."/>
            <person name="Bloem J."/>
            <person name="Labutti K."/>
            <person name="Salamov A."/>
            <person name="Andreopoulos B."/>
            <person name="Baker S."/>
            <person name="Barry K."/>
            <person name="Bills G."/>
            <person name="Bluhm B."/>
            <person name="Cannon C."/>
            <person name="Castanera R."/>
            <person name="Culley D."/>
            <person name="Daum C."/>
            <person name="Ezra D."/>
            <person name="Gonzalez J."/>
            <person name="Henrissat B."/>
            <person name="Kuo A."/>
            <person name="Liang C."/>
            <person name="Lipzen A."/>
            <person name="Lutzoni F."/>
            <person name="Magnuson J."/>
            <person name="Mondo S."/>
            <person name="Nolan M."/>
            <person name="Ohm R."/>
            <person name="Pangilinan J."/>
            <person name="Park H.-J."/>
            <person name="Ramirez L."/>
            <person name="Alfaro M."/>
            <person name="Sun H."/>
            <person name="Tritt A."/>
            <person name="Yoshinaga Y."/>
            <person name="Zwiers L.-H."/>
            <person name="Turgeon B."/>
            <person name="Goodwin S."/>
            <person name="Spatafora J."/>
            <person name="Crous P."/>
            <person name="Grigoriev I."/>
        </authorList>
    </citation>
    <scope>NUCLEOTIDE SEQUENCE</scope>
    <source>
        <strain evidence="1">CBS 161.51</strain>
    </source>
</reference>
<accession>A0A6A5SZ49</accession>
<dbReference type="GO" id="GO:0016301">
    <property type="term" value="F:kinase activity"/>
    <property type="evidence" value="ECO:0007669"/>
    <property type="project" value="UniProtKB-KW"/>
</dbReference>
<gene>
    <name evidence="1" type="ORF">EJ02DRAFT_500975</name>
</gene>
<dbReference type="EMBL" id="ML976012">
    <property type="protein sequence ID" value="KAF1944994.1"/>
    <property type="molecule type" value="Genomic_DNA"/>
</dbReference>
<dbReference type="Gene3D" id="1.10.510.10">
    <property type="entry name" value="Transferase(Phosphotransferase) domain 1"/>
    <property type="match status" value="1"/>
</dbReference>
<evidence type="ECO:0000313" key="1">
    <source>
        <dbReference type="EMBL" id="KAF1944994.1"/>
    </source>
</evidence>
<sequence>MPLNLLACHTPSSRLTYRTSIRMASTIVGKSGRVYVHCDMLQRHREDLKLSFYDLSLRLVAKSAGSRRLRMHIDQNQGESILIYPYFKGTLLALIQDDPESPPAEQKKILQNVKSDNILEAWNCDKEGHQTVTDIALGNFDIAFKSQGGEPCQIPYVIGNAMWRSPEGQPGRGVTKASDMFSFGLVWIYAFGGGDLLLLNNYQELVRNDIMPEQEILTRHFSYFGSVPKGLLEQVNSDNWCNALKAASRTAEEAVREQPGLRFERWGEELGPEAQNMISGMTNPG</sequence>
<dbReference type="AlphaFoldDB" id="A0A6A5SZ49"/>